<evidence type="ECO:0000313" key="8">
    <source>
        <dbReference type="EMBL" id="WVX82446.1"/>
    </source>
</evidence>
<evidence type="ECO:0000259" key="7">
    <source>
        <dbReference type="PROSITE" id="PS50850"/>
    </source>
</evidence>
<dbReference type="RefSeq" id="WP_338451348.1">
    <property type="nucleotide sequence ID" value="NZ_CP137640.1"/>
</dbReference>
<dbReference type="SUPFAM" id="SSF103473">
    <property type="entry name" value="MFS general substrate transporter"/>
    <property type="match status" value="1"/>
</dbReference>
<name>A0ABZ2CJH8_9BACI</name>
<dbReference type="InterPro" id="IPR052528">
    <property type="entry name" value="Sugar_transport-like"/>
</dbReference>
<feature type="transmembrane region" description="Helical" evidence="6">
    <location>
        <begin position="38"/>
        <end position="56"/>
    </location>
</feature>
<dbReference type="PANTHER" id="PTHR23526">
    <property type="entry name" value="INTEGRAL MEMBRANE TRANSPORT PROTEIN-RELATED"/>
    <property type="match status" value="1"/>
</dbReference>
<gene>
    <name evidence="8" type="ORF">R4Z09_05550</name>
</gene>
<feature type="transmembrane region" description="Helical" evidence="6">
    <location>
        <begin position="92"/>
        <end position="110"/>
    </location>
</feature>
<keyword evidence="2" id="KW-0813">Transport</keyword>
<evidence type="ECO:0000256" key="4">
    <source>
        <dbReference type="ARBA" id="ARBA00022989"/>
    </source>
</evidence>
<evidence type="ECO:0000256" key="1">
    <source>
        <dbReference type="ARBA" id="ARBA00004651"/>
    </source>
</evidence>
<dbReference type="EMBL" id="CP137640">
    <property type="protein sequence ID" value="WVX82446.1"/>
    <property type="molecule type" value="Genomic_DNA"/>
</dbReference>
<feature type="transmembrane region" description="Helical" evidence="6">
    <location>
        <begin position="12"/>
        <end position="32"/>
    </location>
</feature>
<feature type="transmembrane region" description="Helical" evidence="6">
    <location>
        <begin position="149"/>
        <end position="168"/>
    </location>
</feature>
<dbReference type="InterPro" id="IPR036259">
    <property type="entry name" value="MFS_trans_sf"/>
</dbReference>
<keyword evidence="5 6" id="KW-0472">Membrane</keyword>
<evidence type="ECO:0000256" key="5">
    <source>
        <dbReference type="ARBA" id="ARBA00023136"/>
    </source>
</evidence>
<feature type="transmembrane region" description="Helical" evidence="6">
    <location>
        <begin position="68"/>
        <end position="86"/>
    </location>
</feature>
<comment type="subcellular location">
    <subcellularLocation>
        <location evidence="1">Cell membrane</location>
        <topology evidence="1">Multi-pass membrane protein</topology>
    </subcellularLocation>
</comment>
<dbReference type="Pfam" id="PF07690">
    <property type="entry name" value="MFS_1"/>
    <property type="match status" value="2"/>
</dbReference>
<dbReference type="Gene3D" id="1.20.1250.20">
    <property type="entry name" value="MFS general substrate transporter like domains"/>
    <property type="match status" value="2"/>
</dbReference>
<accession>A0ABZ2CJH8</accession>
<feature type="transmembrane region" description="Helical" evidence="6">
    <location>
        <begin position="125"/>
        <end position="143"/>
    </location>
</feature>
<evidence type="ECO:0000313" key="9">
    <source>
        <dbReference type="Proteomes" id="UP001357223"/>
    </source>
</evidence>
<protein>
    <submittedName>
        <fullName evidence="8">MFS transporter</fullName>
    </submittedName>
</protein>
<sequence>MNYFIIILMNTILITTITGIKPVVSLYSYSLGLSPQEISMIIASSAICPALLALHIGKWVDHIGTRPIVVIGNIMYLISLLLSVMFPSFVIFLIQLAMVGIASTCLMLALQKRIGSLGGDIDRAVANYSLFGSLGAMIGPIMSSFLYDYYGYHICIFFNMLLIAIALCSEVGMRNLDEENIQKTVENQKADLQSSESIWTLMQTRDIRNAIIIGGLIFSYRELFSVYFPLLADNMGISPTMTGILLSFSGLAMLVIRFTQASLVRSFGRMRILTWSLFVTSIIYLVTPFSPWIVMLFVLVGILGAGLGLAQPLSTAALLEGTLPERHGEVLGVQMMINRVSQFAIPVIFGGLGGLLGVSAIFWGSGLVLTAFGYITRPLPVHVDKPKNQRQHL</sequence>
<reference evidence="8 9" key="1">
    <citation type="submission" date="2023-10" db="EMBL/GenBank/DDBJ databases">
        <title>Niallia locisalis sp.nov. isolated from a salt pond sample.</title>
        <authorList>
            <person name="Li X.-J."/>
            <person name="Dong L."/>
        </authorList>
    </citation>
    <scope>NUCLEOTIDE SEQUENCE [LARGE SCALE GENOMIC DNA]</scope>
    <source>
        <strain evidence="8 9">DSM 29761</strain>
    </source>
</reference>
<proteinExistence type="predicted"/>
<feature type="domain" description="Major facilitator superfamily (MFS) profile" evidence="7">
    <location>
        <begin position="1"/>
        <end position="378"/>
    </location>
</feature>
<feature type="transmembrane region" description="Helical" evidence="6">
    <location>
        <begin position="210"/>
        <end position="230"/>
    </location>
</feature>
<dbReference type="PROSITE" id="PS50850">
    <property type="entry name" value="MFS"/>
    <property type="match status" value="1"/>
</dbReference>
<feature type="transmembrane region" description="Helical" evidence="6">
    <location>
        <begin position="343"/>
        <end position="375"/>
    </location>
</feature>
<dbReference type="InterPro" id="IPR020846">
    <property type="entry name" value="MFS_dom"/>
</dbReference>
<evidence type="ECO:0000256" key="3">
    <source>
        <dbReference type="ARBA" id="ARBA00022692"/>
    </source>
</evidence>
<dbReference type="InterPro" id="IPR011701">
    <property type="entry name" value="MFS"/>
</dbReference>
<evidence type="ECO:0000256" key="2">
    <source>
        <dbReference type="ARBA" id="ARBA00022448"/>
    </source>
</evidence>
<feature type="transmembrane region" description="Helical" evidence="6">
    <location>
        <begin position="236"/>
        <end position="256"/>
    </location>
</feature>
<evidence type="ECO:0000256" key="6">
    <source>
        <dbReference type="SAM" id="Phobius"/>
    </source>
</evidence>
<keyword evidence="3 6" id="KW-0812">Transmembrane</keyword>
<dbReference type="Proteomes" id="UP001357223">
    <property type="component" value="Chromosome"/>
</dbReference>
<keyword evidence="9" id="KW-1185">Reference proteome</keyword>
<organism evidence="8 9">
    <name type="scientific">Niallia oryzisoli</name>
    <dbReference type="NCBI Taxonomy" id="1737571"/>
    <lineage>
        <taxon>Bacteria</taxon>
        <taxon>Bacillati</taxon>
        <taxon>Bacillota</taxon>
        <taxon>Bacilli</taxon>
        <taxon>Bacillales</taxon>
        <taxon>Bacillaceae</taxon>
        <taxon>Niallia</taxon>
    </lineage>
</organism>
<feature type="transmembrane region" description="Helical" evidence="6">
    <location>
        <begin position="268"/>
        <end position="286"/>
    </location>
</feature>
<keyword evidence="4 6" id="KW-1133">Transmembrane helix</keyword>
<dbReference type="PANTHER" id="PTHR23526:SF4">
    <property type="entry name" value="INTEGRAL MEMBRANE TRANSPORT PROTEIN"/>
    <property type="match status" value="1"/>
</dbReference>